<accession>A0A142JRH7</accession>
<dbReference type="PANTHER" id="PTHR43591">
    <property type="entry name" value="METHYLTRANSFERASE"/>
    <property type="match status" value="1"/>
</dbReference>
<keyword evidence="3" id="KW-1185">Reference proteome</keyword>
<dbReference type="Pfam" id="PF08241">
    <property type="entry name" value="Methyltransf_11"/>
    <property type="match status" value="1"/>
</dbReference>
<keyword evidence="2" id="KW-0830">Ubiquinone</keyword>
<evidence type="ECO:0000313" key="3">
    <source>
        <dbReference type="Proteomes" id="UP000075238"/>
    </source>
</evidence>
<dbReference type="SUPFAM" id="SSF53335">
    <property type="entry name" value="S-adenosyl-L-methionine-dependent methyltransferases"/>
    <property type="match status" value="1"/>
</dbReference>
<dbReference type="GO" id="GO:0032259">
    <property type="term" value="P:methylation"/>
    <property type="evidence" value="ECO:0007669"/>
    <property type="project" value="UniProtKB-KW"/>
</dbReference>
<dbReference type="OrthoDB" id="448116at2"/>
<feature type="domain" description="Methyltransferase type 11" evidence="1">
    <location>
        <begin position="53"/>
        <end position="144"/>
    </location>
</feature>
<dbReference type="Gene3D" id="3.40.50.150">
    <property type="entry name" value="Vaccinia Virus protein VP39"/>
    <property type="match status" value="1"/>
</dbReference>
<dbReference type="KEGG" id="cnan:A2G96_22890"/>
<dbReference type="PANTHER" id="PTHR43591:SF24">
    <property type="entry name" value="2-METHOXY-6-POLYPRENYL-1,4-BENZOQUINOL METHYLASE, MITOCHONDRIAL"/>
    <property type="match status" value="1"/>
</dbReference>
<evidence type="ECO:0000259" key="1">
    <source>
        <dbReference type="Pfam" id="PF08241"/>
    </source>
</evidence>
<dbReference type="AlphaFoldDB" id="A0A142JRH7"/>
<dbReference type="GO" id="GO:0008757">
    <property type="term" value="F:S-adenosylmethionine-dependent methyltransferase activity"/>
    <property type="evidence" value="ECO:0007669"/>
    <property type="project" value="InterPro"/>
</dbReference>
<reference evidence="2 3" key="1">
    <citation type="submission" date="2016-03" db="EMBL/GenBank/DDBJ databases">
        <title>Complete genome sequence of a novel chlorpyrifos degrading bacterium, Cupriavidus nantongensis sp. X1.</title>
        <authorList>
            <person name="Fang L."/>
        </authorList>
    </citation>
    <scope>NUCLEOTIDE SEQUENCE [LARGE SCALE GENOMIC DNA]</scope>
    <source>
        <strain evidence="2 3">X1</strain>
    </source>
</reference>
<dbReference type="Proteomes" id="UP000075238">
    <property type="component" value="Chromosome 2"/>
</dbReference>
<protein>
    <submittedName>
        <fullName evidence="2">Ubiquinone biosynthesis methyltransferase UbiE</fullName>
    </submittedName>
</protein>
<name>A0A142JRH7_9BURK</name>
<dbReference type="InterPro" id="IPR013216">
    <property type="entry name" value="Methyltransf_11"/>
</dbReference>
<proteinExistence type="predicted"/>
<dbReference type="RefSeq" id="WP_062802518.1">
    <property type="nucleotide sequence ID" value="NZ_CP014845.1"/>
</dbReference>
<gene>
    <name evidence="2" type="ORF">A2G96_22890</name>
</gene>
<keyword evidence="2" id="KW-0489">Methyltransferase</keyword>
<dbReference type="CDD" id="cd02440">
    <property type="entry name" value="AdoMet_MTases"/>
    <property type="match status" value="1"/>
</dbReference>
<organism evidence="2 3">
    <name type="scientific">Cupriavidus nantongensis</name>
    <dbReference type="NCBI Taxonomy" id="1796606"/>
    <lineage>
        <taxon>Bacteria</taxon>
        <taxon>Pseudomonadati</taxon>
        <taxon>Pseudomonadota</taxon>
        <taxon>Betaproteobacteria</taxon>
        <taxon>Burkholderiales</taxon>
        <taxon>Burkholderiaceae</taxon>
        <taxon>Cupriavidus</taxon>
    </lineage>
</organism>
<keyword evidence="2" id="KW-0808">Transferase</keyword>
<dbReference type="InterPro" id="IPR029063">
    <property type="entry name" value="SAM-dependent_MTases_sf"/>
</dbReference>
<sequence>MDHTADSFRAFELAGWEDPEVVSRYQEHLSHVTRQSVEALLDAAHVAGGQRVLDVASGSGYVAAGAVQRGAESVGIDFAQAQVQLARKLHPEVQYQQADAQALPFGDASFDAVVNGFGLCHMSDPDAALAEAFRVLRPGGRIAFTVWDTPERAVGFGAVYAAIRAYGSMDVDIPVGPNFFLFSDPGHCRSALQQAGFVMPTCRSVPQVWRFSTPDQLFDALAQGTVRAAATLRAQTPKARDEIRAVLRGTVAGYMRGSGFEVPMPAVLAAAVKP</sequence>
<dbReference type="EMBL" id="CP014845">
    <property type="protein sequence ID" value="AMR80689.1"/>
    <property type="molecule type" value="Genomic_DNA"/>
</dbReference>
<dbReference type="STRING" id="1796606.A2G96_22890"/>
<evidence type="ECO:0000313" key="2">
    <source>
        <dbReference type="EMBL" id="AMR80689.1"/>
    </source>
</evidence>